<reference evidence="1" key="1">
    <citation type="submission" date="2020-02" db="EMBL/GenBank/DDBJ databases">
        <authorList>
            <person name="Meier V. D."/>
        </authorList>
    </citation>
    <scope>NUCLEOTIDE SEQUENCE</scope>
    <source>
        <strain evidence="1">AVDCRST_MAG26</strain>
    </source>
</reference>
<dbReference type="AlphaFoldDB" id="A0A6J4HNB7"/>
<evidence type="ECO:0000313" key="1">
    <source>
        <dbReference type="EMBL" id="CAA9227182.1"/>
    </source>
</evidence>
<dbReference type="EMBL" id="CADCTK010000192">
    <property type="protein sequence ID" value="CAA9227182.1"/>
    <property type="molecule type" value="Genomic_DNA"/>
</dbReference>
<protein>
    <submittedName>
        <fullName evidence="1">Uncharacterized protein</fullName>
    </submittedName>
</protein>
<accession>A0A6J4HNB7</accession>
<proteinExistence type="predicted"/>
<organism evidence="1">
    <name type="scientific">uncultured Chloroflexia bacterium</name>
    <dbReference type="NCBI Taxonomy" id="1672391"/>
    <lineage>
        <taxon>Bacteria</taxon>
        <taxon>Bacillati</taxon>
        <taxon>Chloroflexota</taxon>
        <taxon>Chloroflexia</taxon>
        <taxon>environmental samples</taxon>
    </lineage>
</organism>
<sequence>MRPWKRIVRPIQRGNGLLKPSVIMISSMVYAYSGLDCKGELDTFEP</sequence>
<gene>
    <name evidence="1" type="ORF">AVDCRST_MAG26-803</name>
</gene>
<name>A0A6J4HNB7_9CHLR</name>